<evidence type="ECO:0000256" key="1">
    <source>
        <dbReference type="ARBA" id="ARBA00022612"/>
    </source>
</evidence>
<feature type="domain" description="Phage tail tape measure protein" evidence="3">
    <location>
        <begin position="214"/>
        <end position="407"/>
    </location>
</feature>
<dbReference type="RefSeq" id="WP_207767832.1">
    <property type="nucleotide sequence ID" value="NZ_PIQO01000036.1"/>
</dbReference>
<evidence type="ECO:0000313" key="4">
    <source>
        <dbReference type="EMBL" id="PKR82561.1"/>
    </source>
</evidence>
<name>A0A2N3LD72_9BACI</name>
<keyword evidence="5" id="KW-1185">Reference proteome</keyword>
<evidence type="ECO:0000259" key="3">
    <source>
        <dbReference type="Pfam" id="PF10145"/>
    </source>
</evidence>
<feature type="coiled-coil region" evidence="2">
    <location>
        <begin position="44"/>
        <end position="134"/>
    </location>
</feature>
<organism evidence="4 5">
    <name type="scientific">Heyndrickxia camelliae</name>
    <dbReference type="NCBI Taxonomy" id="1707093"/>
    <lineage>
        <taxon>Bacteria</taxon>
        <taxon>Bacillati</taxon>
        <taxon>Bacillota</taxon>
        <taxon>Bacilli</taxon>
        <taxon>Bacillales</taxon>
        <taxon>Bacillaceae</taxon>
        <taxon>Heyndrickxia</taxon>
    </lineage>
</organism>
<proteinExistence type="predicted"/>
<evidence type="ECO:0000313" key="5">
    <source>
        <dbReference type="Proteomes" id="UP000233440"/>
    </source>
</evidence>
<dbReference type="Proteomes" id="UP000233440">
    <property type="component" value="Unassembled WGS sequence"/>
</dbReference>
<accession>A0A2N3LD72</accession>
<gene>
    <name evidence="4" type="ORF">CWO92_23545</name>
</gene>
<dbReference type="Pfam" id="PF10145">
    <property type="entry name" value="PhageMin_Tail"/>
    <property type="match status" value="1"/>
</dbReference>
<protein>
    <recommendedName>
        <fullName evidence="3">Phage tail tape measure protein domain-containing protein</fullName>
    </recommendedName>
</protein>
<dbReference type="EMBL" id="PIQO01000036">
    <property type="protein sequence ID" value="PKR82561.1"/>
    <property type="molecule type" value="Genomic_DNA"/>
</dbReference>
<dbReference type="PANTHER" id="PTHR37813">
    <property type="entry name" value="FELS-2 PROPHAGE PROTEIN"/>
    <property type="match status" value="1"/>
</dbReference>
<dbReference type="PANTHER" id="PTHR37813:SF1">
    <property type="entry name" value="FELS-2 PROPHAGE PROTEIN"/>
    <property type="match status" value="1"/>
</dbReference>
<evidence type="ECO:0000256" key="2">
    <source>
        <dbReference type="SAM" id="Coils"/>
    </source>
</evidence>
<feature type="non-terminal residue" evidence="4">
    <location>
        <position position="493"/>
    </location>
</feature>
<sequence>MEDRIEGLSIGLDLDQTALERGLTGLKDKLKIVNAEMRANLSAFDRADRSIDRYQTQLNGLNRKLEVQKEIVKQARSQYERMVQEHGEGSREADKAARSYLNEVTALNNLNRNIARTQRELEQLRREQTQSRSSLSKFRSHITSTGKSLTDISSKLMKFGKSMTLYAAAPIAAALGISAKFSAEMKEVQGQIQAMTGVSAKEARKQGKIVGQVWADGFGESIDEVKDAVIKIKQNLQGIDDSELKGVTEKAMTLTKITGADLDESLRGVNSLMVNFKMSANEAFDYMVKGAQRGLNKSHELEDNIAEYGQLWAQNGFSAKEMFSILENGLKTGAYNFDKVNDFVKEFGISLNDGRFSQNIKSFSSETQKLFNQYKAGKATTKDVFNSAINDLKGMKSEQQKLTVASTVWSALGEDNAMKVIESLNNTNHAYDNVTGATKKASKALTNTPINQWKQSWREFQNMLKPTGDKLLNIGSKILPKVTGSLKAFKQMF</sequence>
<keyword evidence="1" id="KW-1188">Viral release from host cell</keyword>
<keyword evidence="2" id="KW-0175">Coiled coil</keyword>
<dbReference type="InterPro" id="IPR010090">
    <property type="entry name" value="Phage_tape_meas"/>
</dbReference>
<reference evidence="4 5" key="1">
    <citation type="submission" date="2017-11" db="EMBL/GenBank/DDBJ databases">
        <title>Bacillus camelliae sp. nov., isolated from pu'er tea.</title>
        <authorList>
            <person name="Niu L."/>
        </authorList>
    </citation>
    <scope>NUCLEOTIDE SEQUENCE [LARGE SCALE GENOMIC DNA]</scope>
    <source>
        <strain evidence="4 5">7578-1</strain>
    </source>
</reference>
<comment type="caution">
    <text evidence="4">The sequence shown here is derived from an EMBL/GenBank/DDBJ whole genome shotgun (WGS) entry which is preliminary data.</text>
</comment>
<dbReference type="AlphaFoldDB" id="A0A2N3LD72"/>